<evidence type="ECO:0000313" key="5">
    <source>
        <dbReference type="Proteomes" id="UP000515152"/>
    </source>
</evidence>
<dbReference type="Pfam" id="PF07147">
    <property type="entry name" value="PDCD9"/>
    <property type="match status" value="1"/>
</dbReference>
<dbReference type="KEGG" id="char:122131908"/>
<evidence type="ECO:0000256" key="3">
    <source>
        <dbReference type="ARBA" id="ARBA00023128"/>
    </source>
</evidence>
<evidence type="ECO:0000313" key="6">
    <source>
        <dbReference type="RefSeq" id="XP_042562562.1"/>
    </source>
</evidence>
<proteinExistence type="predicted"/>
<dbReference type="OrthoDB" id="6041973at2759"/>
<reference evidence="6" key="1">
    <citation type="submission" date="2025-08" db="UniProtKB">
        <authorList>
            <consortium name="RefSeq"/>
        </authorList>
    </citation>
    <scope>IDENTIFICATION</scope>
</reference>
<dbReference type="CTD" id="10884"/>
<accession>A0A8M1KF89</accession>
<dbReference type="InterPro" id="IPR039982">
    <property type="entry name" value="Ribosomal_mL65"/>
</dbReference>
<dbReference type="GO" id="GO:0006412">
    <property type="term" value="P:translation"/>
    <property type="evidence" value="ECO:0007669"/>
    <property type="project" value="InterPro"/>
</dbReference>
<comment type="subcellular location">
    <subcellularLocation>
        <location evidence="1">Mitochondrion</location>
    </subcellularLocation>
</comment>
<dbReference type="PANTHER" id="PTHR13014">
    <property type="entry name" value="MITOCHONDRIAL 28S RIBOSOMAL PROTEIN S30/P52 PRO-APOTOTIC PROTEIN"/>
    <property type="match status" value="1"/>
</dbReference>
<keyword evidence="5" id="KW-1185">Reference proteome</keyword>
<dbReference type="GO" id="GO:0003735">
    <property type="term" value="F:structural constituent of ribosome"/>
    <property type="evidence" value="ECO:0007669"/>
    <property type="project" value="InterPro"/>
</dbReference>
<protein>
    <submittedName>
        <fullName evidence="6">39S ribosomal protein S30, mitochondrial</fullName>
    </submittedName>
</protein>
<evidence type="ECO:0000256" key="4">
    <source>
        <dbReference type="ARBA" id="ARBA00023274"/>
    </source>
</evidence>
<dbReference type="GO" id="GO:0005762">
    <property type="term" value="C:mitochondrial large ribosomal subunit"/>
    <property type="evidence" value="ECO:0007669"/>
    <property type="project" value="TreeGrafter"/>
</dbReference>
<evidence type="ECO:0000256" key="2">
    <source>
        <dbReference type="ARBA" id="ARBA00022980"/>
    </source>
</evidence>
<name>A0A8M1KF89_CLUHA</name>
<organism evidence="5 6">
    <name type="scientific">Clupea harengus</name>
    <name type="common">Atlantic herring</name>
    <dbReference type="NCBI Taxonomy" id="7950"/>
    <lineage>
        <taxon>Eukaryota</taxon>
        <taxon>Metazoa</taxon>
        <taxon>Chordata</taxon>
        <taxon>Craniata</taxon>
        <taxon>Vertebrata</taxon>
        <taxon>Euteleostomi</taxon>
        <taxon>Actinopterygii</taxon>
        <taxon>Neopterygii</taxon>
        <taxon>Teleostei</taxon>
        <taxon>Clupei</taxon>
        <taxon>Clupeiformes</taxon>
        <taxon>Clupeoidei</taxon>
        <taxon>Clupeidae</taxon>
        <taxon>Clupea</taxon>
    </lineage>
</organism>
<dbReference type="RefSeq" id="XP_042562562.1">
    <property type="nucleotide sequence ID" value="XM_042706628.1"/>
</dbReference>
<dbReference type="Proteomes" id="UP000515152">
    <property type="component" value="Unplaced"/>
</dbReference>
<dbReference type="GeneID" id="122131908"/>
<keyword evidence="3" id="KW-0496">Mitochondrion</keyword>
<dbReference type="PANTHER" id="PTHR13014:SF3">
    <property type="entry name" value="LARGE RIBOSOMAL SUBUNIT PROTEIN ML65"/>
    <property type="match status" value="1"/>
</dbReference>
<gene>
    <name evidence="6" type="primary">mrps30</name>
</gene>
<keyword evidence="2 6" id="KW-0689">Ribosomal protein</keyword>
<keyword evidence="4" id="KW-0687">Ribonucleoprotein</keyword>
<sequence length="420" mass="48184">MAAMVRLSVRHFSCARGPALLSNQNAFESKSVYPAILPSTTAKSRSAKQRRVAEFFDQLRGSNVKDKLSSLTKLQRMKYVVYPQTFALNADKWYQHFTKTAYISELPEKYSMSAHETEKSNTLPQIDAAALAEIRTLVCNSLLQENCQVRKGRAPLLKELQYTVAPFLKNLSSGMTCVLAKQNPLLRSSTFDSEPQVNFYWLRGKRILPKGHRRGRPEPTRFQIDDKPHCQLRIPHQLPEFVPLRNEVSEEVPVVHLSPDRLPLFRRQYENHVYSGAKVDDPCCYGHTQFHLMPERLNRDRMSELHSEKQLEVTLRANAIASLFAWTGAQAMYQGFWSNEDLDRPFVSQAVITDGQYFSFFCYQLNTLALTDEAEVDNPRKNLCWGTKSMQLYENITDNDVIGLNDQVLRLLIQFLLNGA</sequence>
<dbReference type="InterPro" id="IPR010793">
    <property type="entry name" value="Ribosomal_mL37/mL65"/>
</dbReference>
<evidence type="ECO:0000256" key="1">
    <source>
        <dbReference type="ARBA" id="ARBA00004173"/>
    </source>
</evidence>
<dbReference type="AlphaFoldDB" id="A0A8M1KF89"/>